<gene>
    <name evidence="2" type="ORF">HMPREF1316_2524</name>
</gene>
<protein>
    <submittedName>
        <fullName evidence="2">Uncharacterized protein</fullName>
    </submittedName>
</protein>
<evidence type="ECO:0000256" key="1">
    <source>
        <dbReference type="SAM" id="MobiDB-lite"/>
    </source>
</evidence>
<dbReference type="PATRIC" id="fig|1125712.3.peg.516"/>
<evidence type="ECO:0000313" key="3">
    <source>
        <dbReference type="Proteomes" id="UP000016638"/>
    </source>
</evidence>
<feature type="region of interest" description="Disordered" evidence="1">
    <location>
        <begin position="1"/>
        <end position="34"/>
    </location>
</feature>
<dbReference type="Proteomes" id="UP000016638">
    <property type="component" value="Unassembled WGS sequence"/>
</dbReference>
<evidence type="ECO:0000313" key="2">
    <source>
        <dbReference type="EMBL" id="ERL09934.1"/>
    </source>
</evidence>
<reference evidence="2 3" key="1">
    <citation type="submission" date="2013-08" db="EMBL/GenBank/DDBJ databases">
        <authorList>
            <person name="Durkin A.S."/>
            <person name="Haft D.R."/>
            <person name="McCorrison J."/>
            <person name="Torralba M."/>
            <person name="Gillis M."/>
            <person name="Haft D.H."/>
            <person name="Methe B."/>
            <person name="Sutton G."/>
            <person name="Nelson K.E."/>
        </authorList>
    </citation>
    <scope>NUCLEOTIDE SEQUENCE [LARGE SCALE GENOMIC DNA]</scope>
    <source>
        <strain evidence="2 3">F0195</strain>
    </source>
</reference>
<feature type="compositionally biased region" description="Pro residues" evidence="1">
    <location>
        <begin position="64"/>
        <end position="74"/>
    </location>
</feature>
<proteinExistence type="predicted"/>
<feature type="compositionally biased region" description="Low complexity" evidence="1">
    <location>
        <begin position="20"/>
        <end position="34"/>
    </location>
</feature>
<dbReference type="AlphaFoldDB" id="U2TA78"/>
<keyword evidence="3" id="KW-1185">Reference proteome</keyword>
<comment type="caution">
    <text evidence="2">The sequence shown here is derived from an EMBL/GenBank/DDBJ whole genome shotgun (WGS) entry which is preliminary data.</text>
</comment>
<name>U2TA78_9ACTN</name>
<dbReference type="EMBL" id="AWEZ01000018">
    <property type="protein sequence ID" value="ERL09934.1"/>
    <property type="molecule type" value="Genomic_DNA"/>
</dbReference>
<accession>U2TA78</accession>
<organism evidence="2 3">
    <name type="scientific">Olsenella profusa F0195</name>
    <dbReference type="NCBI Taxonomy" id="1125712"/>
    <lineage>
        <taxon>Bacteria</taxon>
        <taxon>Bacillati</taxon>
        <taxon>Actinomycetota</taxon>
        <taxon>Coriobacteriia</taxon>
        <taxon>Coriobacteriales</taxon>
        <taxon>Atopobiaceae</taxon>
        <taxon>Olsenella</taxon>
    </lineage>
</organism>
<sequence length="74" mass="7583">MPWARRRSVAPDAGGRAHGAPASTAAAATMQATPTATRQLSSLILAIGPPNCHARPAAARRAPHPPPHAPRGRP</sequence>
<feature type="region of interest" description="Disordered" evidence="1">
    <location>
        <begin position="48"/>
        <end position="74"/>
    </location>
</feature>